<dbReference type="PROSITE" id="PS00108">
    <property type="entry name" value="PROTEIN_KINASE_ST"/>
    <property type="match status" value="1"/>
</dbReference>
<proteinExistence type="predicted"/>
<feature type="domain" description="Protein kinase" evidence="5">
    <location>
        <begin position="37"/>
        <end position="310"/>
    </location>
</feature>
<dbReference type="InterPro" id="IPR023889">
    <property type="entry name" value="TOMM_kin_cyc"/>
</dbReference>
<dbReference type="PROSITE" id="PS00107">
    <property type="entry name" value="PROTEIN_KINASE_ATP"/>
    <property type="match status" value="1"/>
</dbReference>
<reference evidence="7" key="1">
    <citation type="submission" date="2018-06" db="EMBL/GenBank/DDBJ databases">
        <authorList>
            <person name="Zhirakovskaya E."/>
        </authorList>
    </citation>
    <scope>NUCLEOTIDE SEQUENCE</scope>
</reference>
<dbReference type="Gene3D" id="3.30.70.1230">
    <property type="entry name" value="Nucleotide cyclase"/>
    <property type="match status" value="1"/>
</dbReference>
<dbReference type="InterPro" id="IPR041664">
    <property type="entry name" value="AAA_16"/>
</dbReference>
<dbReference type="InterPro" id="IPR011990">
    <property type="entry name" value="TPR-like_helical_dom_sf"/>
</dbReference>
<dbReference type="SUPFAM" id="SSF55073">
    <property type="entry name" value="Nucleotide cyclase"/>
    <property type="match status" value="1"/>
</dbReference>
<dbReference type="Pfam" id="PF00211">
    <property type="entry name" value="Guanylate_cyc"/>
    <property type="match status" value="1"/>
</dbReference>
<dbReference type="SMART" id="SM00044">
    <property type="entry name" value="CYCc"/>
    <property type="match status" value="1"/>
</dbReference>
<dbReference type="PROSITE" id="PS50125">
    <property type="entry name" value="GUANYLATE_CYCLASE_2"/>
    <property type="match status" value="1"/>
</dbReference>
<dbReference type="InterPro" id="IPR027417">
    <property type="entry name" value="P-loop_NTPase"/>
</dbReference>
<dbReference type="InterPro" id="IPR029787">
    <property type="entry name" value="Nucleotide_cyclase"/>
</dbReference>
<name>A0A3B0X2Y2_9ZZZZ</name>
<keyword evidence="3" id="KW-0067">ATP-binding</keyword>
<dbReference type="PANTHER" id="PTHR16305:SF28">
    <property type="entry name" value="GUANYLATE CYCLASE DOMAIN-CONTAINING PROTEIN"/>
    <property type="match status" value="1"/>
</dbReference>
<dbReference type="GO" id="GO:0004672">
    <property type="term" value="F:protein kinase activity"/>
    <property type="evidence" value="ECO:0007669"/>
    <property type="project" value="InterPro"/>
</dbReference>
<evidence type="ECO:0000259" key="6">
    <source>
        <dbReference type="PROSITE" id="PS50125"/>
    </source>
</evidence>
<evidence type="ECO:0000256" key="4">
    <source>
        <dbReference type="SAM" id="MobiDB-lite"/>
    </source>
</evidence>
<dbReference type="Gene3D" id="1.25.40.10">
    <property type="entry name" value="Tetratricopeptide repeat domain"/>
    <property type="match status" value="1"/>
</dbReference>
<feature type="compositionally biased region" description="Polar residues" evidence="4">
    <location>
        <begin position="1"/>
        <end position="15"/>
    </location>
</feature>
<dbReference type="InterPro" id="IPR001054">
    <property type="entry name" value="A/G_cyclase"/>
</dbReference>
<feature type="compositionally biased region" description="Basic and acidic residues" evidence="4">
    <location>
        <begin position="16"/>
        <end position="26"/>
    </location>
</feature>
<feature type="region of interest" description="Disordered" evidence="4">
    <location>
        <begin position="1"/>
        <end position="28"/>
    </location>
</feature>
<dbReference type="InterPro" id="IPR017441">
    <property type="entry name" value="Protein_kinase_ATP_BS"/>
</dbReference>
<evidence type="ECO:0000313" key="7">
    <source>
        <dbReference type="EMBL" id="VAW62638.1"/>
    </source>
</evidence>
<comment type="subcellular location">
    <subcellularLocation>
        <location evidence="1">Membrane</location>
        <topology evidence="1">Single-pass membrane protein</topology>
    </subcellularLocation>
</comment>
<accession>A0A3B0X2Y2</accession>
<dbReference type="EMBL" id="UOFG01000177">
    <property type="protein sequence ID" value="VAW62638.1"/>
    <property type="molecule type" value="Genomic_DNA"/>
</dbReference>
<dbReference type="SUPFAM" id="SSF52540">
    <property type="entry name" value="P-loop containing nucleoside triphosphate hydrolases"/>
    <property type="match status" value="1"/>
</dbReference>
<dbReference type="CDD" id="cd14014">
    <property type="entry name" value="STKc_PknB_like"/>
    <property type="match status" value="1"/>
</dbReference>
<dbReference type="SMART" id="SM00220">
    <property type="entry name" value="S_TKc"/>
    <property type="match status" value="1"/>
</dbReference>
<evidence type="ECO:0000256" key="2">
    <source>
        <dbReference type="ARBA" id="ARBA00022741"/>
    </source>
</evidence>
<dbReference type="PANTHER" id="PTHR16305">
    <property type="entry name" value="TESTICULAR SOLUBLE ADENYLYL CYCLASE"/>
    <property type="match status" value="1"/>
</dbReference>
<gene>
    <name evidence="7" type="ORF">MNBD_GAMMA11-127</name>
</gene>
<evidence type="ECO:0000256" key="3">
    <source>
        <dbReference type="ARBA" id="ARBA00022840"/>
    </source>
</evidence>
<dbReference type="GO" id="GO:0035556">
    <property type="term" value="P:intracellular signal transduction"/>
    <property type="evidence" value="ECO:0007669"/>
    <property type="project" value="InterPro"/>
</dbReference>
<keyword evidence="2" id="KW-0547">Nucleotide-binding</keyword>
<dbReference type="InterPro" id="IPR008271">
    <property type="entry name" value="Ser/Thr_kinase_AS"/>
</dbReference>
<dbReference type="Pfam" id="PF00069">
    <property type="entry name" value="Pkinase"/>
    <property type="match status" value="1"/>
</dbReference>
<evidence type="ECO:0000256" key="1">
    <source>
        <dbReference type="ARBA" id="ARBA00004167"/>
    </source>
</evidence>
<dbReference type="CDD" id="cd07302">
    <property type="entry name" value="CHD"/>
    <property type="match status" value="1"/>
</dbReference>
<dbReference type="Gene3D" id="1.10.510.10">
    <property type="entry name" value="Transferase(Phosphotransferase) domain 1"/>
    <property type="match status" value="1"/>
</dbReference>
<evidence type="ECO:0000259" key="5">
    <source>
        <dbReference type="PROSITE" id="PS50011"/>
    </source>
</evidence>
<dbReference type="GO" id="GO:0009190">
    <property type="term" value="P:cyclic nucleotide biosynthetic process"/>
    <property type="evidence" value="ECO:0007669"/>
    <property type="project" value="InterPro"/>
</dbReference>
<dbReference type="PROSITE" id="PS50011">
    <property type="entry name" value="PROTEIN_KINASE_DOM"/>
    <property type="match status" value="1"/>
</dbReference>
<sequence>MKSSNVLPMKTSSDQRASECFEKQHGDVSNNDRVPGYELLETIGEGGFSLVYRAKQKSTGQIVAIKVLRVTDGHDSPHYQRNIERFEREVLLCAGMQHPNIVKILDKGEMADKRLFAVFEYVPGQTLTQYIRSEGAMTASEAGHIMAQVLDALACAHRQGVVHRDLKPQNIMVATSGANTQIKILDFGIGTIVSQSRPADFLTLTRVRESLGTPSYSAPEQLRGDPATIQTDLYAWGLVFLECLIGEPVMQGASAAEIYHKQLSAQEVPVPPALIGHPLASILRRVLKKKPTERCVDAESLWRELSEINLADIVGQVQSQGGQYIPGNEATVINSGAFREKRQITVLCCSVSVVPSFNEASQEHDIEALEILQQEQFNQCRDIATRFGGEIAGCLADRMLVYFGYPHASDTDVRRAARTALEINRVMKKRRALQFAAQDGLQLHTRAGIHTGLMVIYRDEMPQGHIANIAMRLESEAPVGGILSSESSYRCLKRHITFEKNEHHNPASACLAVQTWLLMGQRHSDSHDFLSEQSTVRQFVGNHQQLEWIRRRWNRVANRLGNTSEKPRGESTDGKISSVLIQGEAGIGKSRLLKELFSVVHNQGHHVYVCRCLPEYRNNGLFPFLELIRQLLDISESTPESVAVERIESEFAQAGCNVEHVVPVLCTWLSLANERYPALQVSPQRQKAWLLQAIIDWLMYLSREQALLFVVEDLHWIDPTSLQLLNKLFSQASAQVSDQPPDKTQSKALLLVMTARPEFKPPTGDECNESWVGKVDVIRVNRLERTDTETLVHKLTASRKLHSDVMEKIISSTDGVPLFVEELTQMLLANHLFERNGIWQLKNSSGLNEIPLTLRDLLIGRLDNLAEARETAQIAASIGREFDYELLAGTGFKSREDLACDIATLVKSELVYRLTKGDKNLYAFRHSLIRDAAYEAMLTDTREQIHRQIAFALKTDFTDRIKSHPEEIAEHYSLGGMPEKSSQYFIEAARLAASIYSNQEALNFYSRAIEDINKVDRAEPAYDRAITAAVKKMGGEAYEGAGDSAGLVGRHSRARQAFNCALNLNMQRVVQGGSETRARILRKIAKSWEISHEHGKSLLLYQQSEDSLGEFSAIMESRELLSEWLKISSGKLYVNYWDNNYAAMKKILDTVKPVVMQRGNRRQQAAVILDELLFTYRETRYKLDDKTVNRAHELVDIARRCDDFELMVQAQHELGLCLLFSRRYEESQCELETAVKLSKTIDDTVLQCRNLTYLAVAHRMLGQIEAVERTAKTAFEIAERISMSDYIGAAQANLAWVAWRRENYIDASHLAEKGIAVWHSLESRYPYPFQWLGLLVVMAIKLENHENIAEESVNDNIREYMKILLNKNQQLLPVEINQSLLNSICAEEVSVSFLRSVVDVAICESLL</sequence>
<dbReference type="InterPro" id="IPR000719">
    <property type="entry name" value="Prot_kinase_dom"/>
</dbReference>
<dbReference type="GO" id="GO:0004016">
    <property type="term" value="F:adenylate cyclase activity"/>
    <property type="evidence" value="ECO:0007669"/>
    <property type="project" value="TreeGrafter"/>
</dbReference>
<dbReference type="SUPFAM" id="SSF56112">
    <property type="entry name" value="Protein kinase-like (PK-like)"/>
    <property type="match status" value="1"/>
</dbReference>
<dbReference type="NCBIfam" id="TIGR03903">
    <property type="entry name" value="TOMM_kin_cyc"/>
    <property type="match status" value="1"/>
</dbReference>
<dbReference type="SUPFAM" id="SSF48452">
    <property type="entry name" value="TPR-like"/>
    <property type="match status" value="2"/>
</dbReference>
<dbReference type="Pfam" id="PF13191">
    <property type="entry name" value="AAA_16"/>
    <property type="match status" value="1"/>
</dbReference>
<organism evidence="7">
    <name type="scientific">hydrothermal vent metagenome</name>
    <dbReference type="NCBI Taxonomy" id="652676"/>
    <lineage>
        <taxon>unclassified sequences</taxon>
        <taxon>metagenomes</taxon>
        <taxon>ecological metagenomes</taxon>
    </lineage>
</organism>
<dbReference type="InterPro" id="IPR011009">
    <property type="entry name" value="Kinase-like_dom_sf"/>
</dbReference>
<protein>
    <submittedName>
        <fullName evidence="7">Proteins incorrectly called adenylate cyclase</fullName>
    </submittedName>
</protein>
<dbReference type="GO" id="GO:0016020">
    <property type="term" value="C:membrane"/>
    <property type="evidence" value="ECO:0007669"/>
    <property type="project" value="UniProtKB-SubCell"/>
</dbReference>
<feature type="domain" description="Guanylate cyclase" evidence="6">
    <location>
        <begin position="345"/>
        <end position="474"/>
    </location>
</feature>
<dbReference type="GO" id="GO:0005737">
    <property type="term" value="C:cytoplasm"/>
    <property type="evidence" value="ECO:0007669"/>
    <property type="project" value="TreeGrafter"/>
</dbReference>
<dbReference type="GO" id="GO:0005524">
    <property type="term" value="F:ATP binding"/>
    <property type="evidence" value="ECO:0007669"/>
    <property type="project" value="UniProtKB-KW"/>
</dbReference>